<dbReference type="InterPro" id="IPR027417">
    <property type="entry name" value="P-loop_NTPase"/>
</dbReference>
<reference evidence="1" key="1">
    <citation type="submission" date="2020-11" db="EMBL/GenBank/DDBJ databases">
        <authorList>
            <person name="Whiteford S."/>
        </authorList>
    </citation>
    <scope>NUCLEOTIDE SEQUENCE</scope>
</reference>
<dbReference type="Proteomes" id="UP000653454">
    <property type="component" value="Unassembled WGS sequence"/>
</dbReference>
<dbReference type="InterPro" id="IPR052247">
    <property type="entry name" value="Meiotic_Crossover_Helicase"/>
</dbReference>
<dbReference type="GO" id="GO:0043138">
    <property type="term" value="F:3'-5' DNA helicase activity"/>
    <property type="evidence" value="ECO:0007669"/>
    <property type="project" value="UniProtKB-EC"/>
</dbReference>
<dbReference type="PANTHER" id="PTHR47835">
    <property type="entry name" value="HFM1, ATP DEPENDENT DNA HELICASE HOMOLOG"/>
    <property type="match status" value="1"/>
</dbReference>
<proteinExistence type="predicted"/>
<dbReference type="SUPFAM" id="SSF52540">
    <property type="entry name" value="P-loop containing nucleoside triphosphate hydrolases"/>
    <property type="match status" value="1"/>
</dbReference>
<comment type="caution">
    <text evidence="1">The sequence shown here is derived from an EMBL/GenBank/DDBJ whole genome shotgun (WGS) entry which is preliminary data.</text>
</comment>
<dbReference type="EMBL" id="CAJHNJ030000031">
    <property type="protein sequence ID" value="CAG9125409.1"/>
    <property type="molecule type" value="Genomic_DNA"/>
</dbReference>
<dbReference type="Gene3D" id="3.40.50.300">
    <property type="entry name" value="P-loop containing nucleotide triphosphate hydrolases"/>
    <property type="match status" value="1"/>
</dbReference>
<dbReference type="PANTHER" id="PTHR47835:SF3">
    <property type="entry name" value="HELICASE FOR MEIOSIS 1"/>
    <property type="match status" value="1"/>
</dbReference>
<accession>A0A8S4FDD8</accession>
<dbReference type="AlphaFoldDB" id="A0A8S4FDD8"/>
<name>A0A8S4FDD8_PLUXY</name>
<evidence type="ECO:0000313" key="2">
    <source>
        <dbReference type="Proteomes" id="UP000653454"/>
    </source>
</evidence>
<organism evidence="1 2">
    <name type="scientific">Plutella xylostella</name>
    <name type="common">Diamondback moth</name>
    <name type="synonym">Plutella maculipennis</name>
    <dbReference type="NCBI Taxonomy" id="51655"/>
    <lineage>
        <taxon>Eukaryota</taxon>
        <taxon>Metazoa</taxon>
        <taxon>Ecdysozoa</taxon>
        <taxon>Arthropoda</taxon>
        <taxon>Hexapoda</taxon>
        <taxon>Insecta</taxon>
        <taxon>Pterygota</taxon>
        <taxon>Neoptera</taxon>
        <taxon>Endopterygota</taxon>
        <taxon>Lepidoptera</taxon>
        <taxon>Glossata</taxon>
        <taxon>Ditrysia</taxon>
        <taxon>Yponomeutoidea</taxon>
        <taxon>Plutellidae</taxon>
        <taxon>Plutella</taxon>
    </lineage>
</organism>
<evidence type="ECO:0000313" key="1">
    <source>
        <dbReference type="EMBL" id="CAG9125409.1"/>
    </source>
</evidence>
<protein>
    <submittedName>
        <fullName evidence="1">(diamondback moth) hypothetical protein</fullName>
    </submittedName>
</protein>
<sequence>MLLGGGTFVAVHRDLRVDTRDVRLPPSLPDADITCVNILILDLVLSNISCSVEGAEGLVPADAHHPPLRARVLAAPALPALPPAPRTVRRFHAADYDAVNTALASVDWDQHLSVDCIEAAEYSISTVLQMVGRAGRPQFDTEATAVIMTRMQDKNIHTESGNIADLTIIILSNGNAFYTITEHW</sequence>
<dbReference type="GO" id="GO:0016787">
    <property type="term" value="F:hydrolase activity"/>
    <property type="evidence" value="ECO:0007669"/>
    <property type="project" value="UniProtKB-KW"/>
</dbReference>
<gene>
    <name evidence="1" type="ORF">PLXY2_LOCUS8374</name>
</gene>
<keyword evidence="2" id="KW-1185">Reference proteome</keyword>